<dbReference type="PANTHER" id="PTHR46069">
    <property type="entry name" value="TUBULIN TYROSINE LIGASE"/>
    <property type="match status" value="1"/>
</dbReference>
<dbReference type="Proteomes" id="UP000649617">
    <property type="component" value="Unassembled WGS sequence"/>
</dbReference>
<dbReference type="OrthoDB" id="288171at2759"/>
<dbReference type="SUPFAM" id="SSF56059">
    <property type="entry name" value="Glutathione synthetase ATP-binding domain-like"/>
    <property type="match status" value="1"/>
</dbReference>
<dbReference type="Gene3D" id="3.30.470.20">
    <property type="entry name" value="ATP-grasp fold, B domain"/>
    <property type="match status" value="1"/>
</dbReference>
<dbReference type="InterPro" id="IPR004344">
    <property type="entry name" value="TTL/TTLL_fam"/>
</dbReference>
<accession>A0A812SNP7</accession>
<dbReference type="PROSITE" id="PS51221">
    <property type="entry name" value="TTL"/>
    <property type="match status" value="1"/>
</dbReference>
<keyword evidence="2" id="KW-1185">Reference proteome</keyword>
<name>A0A812SNP7_SYMPI</name>
<sequence length="272" mass="29298">MHGSTLIGPGAKILAKSFAGESPSFVNTFGTSCFKVPSDRKGSLKTKVNGRKCDFRVYLYIPTSVPLVALYSPVFYIRCGHQAFNVSSTDPLNVVTNTKVRGKLREGANYSELVLGPDQLQQQLSQQGLPDDFVKATLLPAMKAKLALLMEVMCFATTVGQLQTTNYELFGIDMMLDTDLNVWLIEVNSSPGLEKSLGARKEAVEAIIPPVVGLQLDLLRFAASGRPRANLTLSDLPSKGVLDARPHTACSGSTATVEVAFGKGSVICRADR</sequence>
<comment type="caution">
    <text evidence="1">The sequence shown here is derived from an EMBL/GenBank/DDBJ whole genome shotgun (WGS) entry which is preliminary data.</text>
</comment>
<organism evidence="1 2">
    <name type="scientific">Symbiodinium pilosum</name>
    <name type="common">Dinoflagellate</name>
    <dbReference type="NCBI Taxonomy" id="2952"/>
    <lineage>
        <taxon>Eukaryota</taxon>
        <taxon>Sar</taxon>
        <taxon>Alveolata</taxon>
        <taxon>Dinophyceae</taxon>
        <taxon>Suessiales</taxon>
        <taxon>Symbiodiniaceae</taxon>
        <taxon>Symbiodinium</taxon>
    </lineage>
</organism>
<dbReference type="PANTHER" id="PTHR46069:SF1">
    <property type="entry name" value="CHROMOSOME UNDETERMINED SCAFFOLD_125, WHOLE GENOME SHOTGUN SEQUENCE"/>
    <property type="match status" value="1"/>
</dbReference>
<dbReference type="EMBL" id="CAJNIZ010026102">
    <property type="protein sequence ID" value="CAE7489244.1"/>
    <property type="molecule type" value="Genomic_DNA"/>
</dbReference>
<proteinExistence type="predicted"/>
<gene>
    <name evidence="1" type="primary">TTLL10</name>
    <name evidence="1" type="ORF">SPIL2461_LOCUS12595</name>
</gene>
<evidence type="ECO:0000313" key="1">
    <source>
        <dbReference type="EMBL" id="CAE7489244.1"/>
    </source>
</evidence>
<dbReference type="AlphaFoldDB" id="A0A812SNP7"/>
<dbReference type="Pfam" id="PF03133">
    <property type="entry name" value="TTL"/>
    <property type="match status" value="1"/>
</dbReference>
<reference evidence="1" key="1">
    <citation type="submission" date="2021-02" db="EMBL/GenBank/DDBJ databases">
        <authorList>
            <person name="Dougan E. K."/>
            <person name="Rhodes N."/>
            <person name="Thang M."/>
            <person name="Chan C."/>
        </authorList>
    </citation>
    <scope>NUCLEOTIDE SEQUENCE</scope>
</reference>
<protein>
    <submittedName>
        <fullName evidence="1">TTLL10 protein</fullName>
    </submittedName>
</protein>
<evidence type="ECO:0000313" key="2">
    <source>
        <dbReference type="Proteomes" id="UP000649617"/>
    </source>
</evidence>